<dbReference type="InterPro" id="IPR029044">
    <property type="entry name" value="Nucleotide-diphossugar_trans"/>
</dbReference>
<name>A0ABY4GIP9_9BACI</name>
<dbReference type="CDD" id="cd04182">
    <property type="entry name" value="GT_2_like_f"/>
    <property type="match status" value="1"/>
</dbReference>
<dbReference type="Pfam" id="PF12804">
    <property type="entry name" value="NTP_transf_3"/>
    <property type="match status" value="1"/>
</dbReference>
<evidence type="ECO:0000313" key="2">
    <source>
        <dbReference type="EMBL" id="UOQ83362.1"/>
    </source>
</evidence>
<dbReference type="PANTHER" id="PTHR43777">
    <property type="entry name" value="MOLYBDENUM COFACTOR CYTIDYLYLTRANSFERASE"/>
    <property type="match status" value="1"/>
</dbReference>
<dbReference type="Proteomes" id="UP000831537">
    <property type="component" value="Chromosome"/>
</dbReference>
<dbReference type="PANTHER" id="PTHR43777:SF1">
    <property type="entry name" value="MOLYBDENUM COFACTOR CYTIDYLYLTRANSFERASE"/>
    <property type="match status" value="1"/>
</dbReference>
<gene>
    <name evidence="2" type="ORF">MUN87_11340</name>
</gene>
<evidence type="ECO:0000259" key="1">
    <source>
        <dbReference type="Pfam" id="PF12804"/>
    </source>
</evidence>
<protein>
    <submittedName>
        <fullName evidence="2">Nucleotidyltransferase family protein</fullName>
    </submittedName>
</protein>
<sequence length="211" mass="23756">MRAVNVTGIFLAAGNSKRMGESKLPLPIGESTVGSASLLKALSSHVDSVLVVVQEQDCLDWMTEAVKAQADKFQIIRCKEAFLGQSYSIKAGIRQAKRHQADGAVIMLGDQPFLQVEIINDLVDTFKANLERHLDMQYIAASYEDILRPPILFRSTLFKSLLSIQGDQGARSILRAIQHQGDRIQYQDWKSFYDIDTKDDYQWAKKLAEKH</sequence>
<dbReference type="Gene3D" id="3.90.550.10">
    <property type="entry name" value="Spore Coat Polysaccharide Biosynthesis Protein SpsA, Chain A"/>
    <property type="match status" value="1"/>
</dbReference>
<reference evidence="2 3" key="1">
    <citation type="submission" date="2022-04" db="EMBL/GenBank/DDBJ databases">
        <title>Gracilibacillus sp. isolated from saltern.</title>
        <authorList>
            <person name="Won M."/>
            <person name="Lee C.-M."/>
            <person name="Woen H.-Y."/>
            <person name="Kwon S.-W."/>
        </authorList>
    </citation>
    <scope>NUCLEOTIDE SEQUENCE [LARGE SCALE GENOMIC DNA]</scope>
    <source>
        <strain evidence="2 3">SSPM10-3</strain>
    </source>
</reference>
<evidence type="ECO:0000313" key="3">
    <source>
        <dbReference type="Proteomes" id="UP000831537"/>
    </source>
</evidence>
<dbReference type="RefSeq" id="WP_244740192.1">
    <property type="nucleotide sequence ID" value="NZ_CP095071.1"/>
</dbReference>
<dbReference type="SUPFAM" id="SSF53448">
    <property type="entry name" value="Nucleotide-diphospho-sugar transferases"/>
    <property type="match status" value="1"/>
</dbReference>
<accession>A0ABY4GIP9</accession>
<dbReference type="InterPro" id="IPR025877">
    <property type="entry name" value="MobA-like_NTP_Trfase"/>
</dbReference>
<dbReference type="EMBL" id="CP095071">
    <property type="protein sequence ID" value="UOQ83362.1"/>
    <property type="molecule type" value="Genomic_DNA"/>
</dbReference>
<proteinExistence type="predicted"/>
<organism evidence="2 3">
    <name type="scientific">Gracilibacillus salinarum</name>
    <dbReference type="NCBI Taxonomy" id="2932255"/>
    <lineage>
        <taxon>Bacteria</taxon>
        <taxon>Bacillati</taxon>
        <taxon>Bacillota</taxon>
        <taxon>Bacilli</taxon>
        <taxon>Bacillales</taxon>
        <taxon>Bacillaceae</taxon>
        <taxon>Gracilibacillus</taxon>
    </lineage>
</organism>
<feature type="domain" description="MobA-like NTP transferase" evidence="1">
    <location>
        <begin position="8"/>
        <end position="177"/>
    </location>
</feature>
<keyword evidence="3" id="KW-1185">Reference proteome</keyword>